<keyword evidence="5" id="KW-0548">Nucleotidyltransferase</keyword>
<name>A0AB39Y246_9ACTN</name>
<dbReference type="GO" id="GO:0003677">
    <property type="term" value="F:DNA binding"/>
    <property type="evidence" value="ECO:0007669"/>
    <property type="project" value="UniProtKB-KW"/>
</dbReference>
<organism evidence="10">
    <name type="scientific">Streptomyces sp. R33</name>
    <dbReference type="NCBI Taxonomy" id="3238629"/>
    <lineage>
        <taxon>Bacteria</taxon>
        <taxon>Bacillati</taxon>
        <taxon>Actinomycetota</taxon>
        <taxon>Actinomycetes</taxon>
        <taxon>Kitasatosporales</taxon>
        <taxon>Streptomycetaceae</taxon>
        <taxon>Streptomyces</taxon>
    </lineage>
</organism>
<dbReference type="InterPro" id="IPR000551">
    <property type="entry name" value="MerR-type_HTH_dom"/>
</dbReference>
<dbReference type="Gene3D" id="3.10.150.10">
    <property type="entry name" value="DNA Polymerase III, subunit A, domain 2"/>
    <property type="match status" value="2"/>
</dbReference>
<dbReference type="Pfam" id="PF13411">
    <property type="entry name" value="MerR_1"/>
    <property type="match status" value="1"/>
</dbReference>
<dbReference type="GO" id="GO:0006271">
    <property type="term" value="P:DNA strand elongation involved in DNA replication"/>
    <property type="evidence" value="ECO:0007669"/>
    <property type="project" value="TreeGrafter"/>
</dbReference>
<protein>
    <submittedName>
        <fullName evidence="10">MerR family transcriptional regulator</fullName>
    </submittedName>
</protein>
<evidence type="ECO:0000256" key="1">
    <source>
        <dbReference type="ARBA" id="ARBA00004496"/>
    </source>
</evidence>
<dbReference type="InterPro" id="IPR001001">
    <property type="entry name" value="DNA_polIII_beta"/>
</dbReference>
<comment type="subcellular location">
    <subcellularLocation>
        <location evidence="1">Cytoplasm</location>
    </subcellularLocation>
</comment>
<evidence type="ECO:0000256" key="2">
    <source>
        <dbReference type="ARBA" id="ARBA00010752"/>
    </source>
</evidence>
<evidence type="ECO:0000256" key="6">
    <source>
        <dbReference type="ARBA" id="ARBA00022705"/>
    </source>
</evidence>
<keyword evidence="4" id="KW-0808">Transferase</keyword>
<feature type="domain" description="HTH merR-type" evidence="9">
    <location>
        <begin position="11"/>
        <end position="81"/>
    </location>
</feature>
<keyword evidence="6" id="KW-0235">DNA replication</keyword>
<evidence type="ECO:0000259" key="9">
    <source>
        <dbReference type="PROSITE" id="PS50937"/>
    </source>
</evidence>
<keyword evidence="3" id="KW-0963">Cytoplasm</keyword>
<dbReference type="InterPro" id="IPR022637">
    <property type="entry name" value="DNA_polIII_beta_cen"/>
</dbReference>
<dbReference type="PANTHER" id="PTHR30478:SF0">
    <property type="entry name" value="BETA SLIDING CLAMP"/>
    <property type="match status" value="1"/>
</dbReference>
<dbReference type="GO" id="GO:0003887">
    <property type="term" value="F:DNA-directed DNA polymerase activity"/>
    <property type="evidence" value="ECO:0007669"/>
    <property type="project" value="UniProtKB-KW"/>
</dbReference>
<dbReference type="InterPro" id="IPR009061">
    <property type="entry name" value="DNA-bd_dom_put_sf"/>
</dbReference>
<evidence type="ECO:0000256" key="4">
    <source>
        <dbReference type="ARBA" id="ARBA00022679"/>
    </source>
</evidence>
<comment type="similarity">
    <text evidence="2">Belongs to the beta sliding clamp family.</text>
</comment>
<dbReference type="InterPro" id="IPR046938">
    <property type="entry name" value="DNA_clamp_sf"/>
</dbReference>
<dbReference type="PROSITE" id="PS50937">
    <property type="entry name" value="HTH_MERR_2"/>
    <property type="match status" value="1"/>
</dbReference>
<dbReference type="CDD" id="cd00140">
    <property type="entry name" value="beta_clamp"/>
    <property type="match status" value="1"/>
</dbReference>
<evidence type="ECO:0000256" key="7">
    <source>
        <dbReference type="ARBA" id="ARBA00022932"/>
    </source>
</evidence>
<proteinExistence type="inferred from homology"/>
<dbReference type="SMART" id="SM00480">
    <property type="entry name" value="POL3Bc"/>
    <property type="match status" value="1"/>
</dbReference>
<dbReference type="GO" id="GO:0005737">
    <property type="term" value="C:cytoplasm"/>
    <property type="evidence" value="ECO:0007669"/>
    <property type="project" value="UniProtKB-SubCell"/>
</dbReference>
<dbReference type="AlphaFoldDB" id="A0AB39Y246"/>
<dbReference type="Gene3D" id="1.10.1660.10">
    <property type="match status" value="1"/>
</dbReference>
<dbReference type="SUPFAM" id="SSF46955">
    <property type="entry name" value="Putative DNA-binding domain"/>
    <property type="match status" value="1"/>
</dbReference>
<evidence type="ECO:0000256" key="5">
    <source>
        <dbReference type="ARBA" id="ARBA00022695"/>
    </source>
</evidence>
<evidence type="ECO:0000256" key="3">
    <source>
        <dbReference type="ARBA" id="ARBA00022490"/>
    </source>
</evidence>
<dbReference type="GO" id="GO:0008408">
    <property type="term" value="F:3'-5' exonuclease activity"/>
    <property type="evidence" value="ECO:0007669"/>
    <property type="project" value="InterPro"/>
</dbReference>
<dbReference type="EMBL" id="CP165727">
    <property type="protein sequence ID" value="XDV62557.1"/>
    <property type="molecule type" value="Genomic_DNA"/>
</dbReference>
<gene>
    <name evidence="10" type="ORF">AB5J51_06220</name>
</gene>
<dbReference type="RefSeq" id="WP_369777087.1">
    <property type="nucleotide sequence ID" value="NZ_CP165727.1"/>
</dbReference>
<keyword evidence="7" id="KW-0239">DNA-directed DNA polymerase</keyword>
<dbReference type="GO" id="GO:0006355">
    <property type="term" value="P:regulation of DNA-templated transcription"/>
    <property type="evidence" value="ECO:0007669"/>
    <property type="project" value="InterPro"/>
</dbReference>
<reference evidence="10" key="1">
    <citation type="submission" date="2024-08" db="EMBL/GenBank/DDBJ databases">
        <authorList>
            <person name="Yu S.T."/>
        </authorList>
    </citation>
    <scope>NUCLEOTIDE SEQUENCE</scope>
    <source>
        <strain evidence="10">R33</strain>
    </source>
</reference>
<evidence type="ECO:0000256" key="8">
    <source>
        <dbReference type="ARBA" id="ARBA00023125"/>
    </source>
</evidence>
<dbReference type="SMART" id="SM00422">
    <property type="entry name" value="HTH_MERR"/>
    <property type="match status" value="1"/>
</dbReference>
<dbReference type="PANTHER" id="PTHR30478">
    <property type="entry name" value="DNA POLYMERASE III SUBUNIT BETA"/>
    <property type="match status" value="1"/>
</dbReference>
<dbReference type="GO" id="GO:0009360">
    <property type="term" value="C:DNA polymerase III complex"/>
    <property type="evidence" value="ECO:0007669"/>
    <property type="project" value="InterPro"/>
</dbReference>
<evidence type="ECO:0000313" key="10">
    <source>
        <dbReference type="EMBL" id="XDV62557.1"/>
    </source>
</evidence>
<accession>A0AB39Y246</accession>
<dbReference type="Pfam" id="PF02767">
    <property type="entry name" value="DNA_pol3_beta_2"/>
    <property type="match status" value="1"/>
</dbReference>
<sequence length="375" mass="39076">MDDTRDTPPDLMTISAFARRVGLAPSALRFYDDCRVLLPAHVDPLTGYRHYTAAQEPRAALLRDLRAAGLALADVVAVLDGPAEGAREVLERHRAAVRERGRAADEAIRAVLGGLPGGPGVTEFTLGGAELASAARQVAPAAGRDPGHPVLGCVLLEFEEDEVRFVATDRYRFALRTLRPSALTGPPGRFLIEADALVALGAWAARAAEVTVTAGPEGSGIPFTIRHPGGSRDVVPADGAFPAYREMLAALEGPAHRVVVDRAALIAALDTCGADVPAVAVELGRDRLLVSRPDTGVCAARLAAVREEAEPVRIGFDPAVLAPALEAAVGPDVLLEISFAPARPVLVRSADQGSFTTLVMPVALPARPAGGGRAP</sequence>
<dbReference type="SUPFAM" id="SSF55979">
    <property type="entry name" value="DNA clamp"/>
    <property type="match status" value="2"/>
</dbReference>
<keyword evidence="8" id="KW-0238">DNA-binding</keyword>